<keyword evidence="2" id="KW-1133">Transmembrane helix</keyword>
<evidence type="ECO:0000256" key="1">
    <source>
        <dbReference type="SAM" id="Coils"/>
    </source>
</evidence>
<feature type="transmembrane region" description="Helical" evidence="2">
    <location>
        <begin position="886"/>
        <end position="908"/>
    </location>
</feature>
<keyword evidence="1" id="KW-0175">Coiled coil</keyword>
<organism evidence="3 4">
    <name type="scientific">Candidatus Amesbacteria bacterium GW2011_GWC1_48_10</name>
    <dbReference type="NCBI Taxonomy" id="1618365"/>
    <lineage>
        <taxon>Bacteria</taxon>
        <taxon>Candidatus Amesiibacteriota</taxon>
    </lineage>
</organism>
<keyword evidence="2" id="KW-0472">Membrane</keyword>
<feature type="transmembrane region" description="Helical" evidence="2">
    <location>
        <begin position="815"/>
        <end position="838"/>
    </location>
</feature>
<evidence type="ECO:0000313" key="4">
    <source>
        <dbReference type="Proteomes" id="UP000034877"/>
    </source>
</evidence>
<feature type="transmembrane region" description="Helical" evidence="2">
    <location>
        <begin position="858"/>
        <end position="879"/>
    </location>
</feature>
<dbReference type="Proteomes" id="UP000034877">
    <property type="component" value="Unassembled WGS sequence"/>
</dbReference>
<comment type="caution">
    <text evidence="3">The sequence shown here is derived from an EMBL/GenBank/DDBJ whole genome shotgun (WGS) entry which is preliminary data.</text>
</comment>
<feature type="transmembrane region" description="Helical" evidence="2">
    <location>
        <begin position="782"/>
        <end position="803"/>
    </location>
</feature>
<keyword evidence="2" id="KW-0812">Transmembrane</keyword>
<feature type="coiled-coil region" evidence="1">
    <location>
        <begin position="90"/>
        <end position="117"/>
    </location>
</feature>
<reference evidence="3 4" key="1">
    <citation type="journal article" date="2015" name="Nature">
        <title>rRNA introns, odd ribosomes, and small enigmatic genomes across a large radiation of phyla.</title>
        <authorList>
            <person name="Brown C.T."/>
            <person name="Hug L.A."/>
            <person name="Thomas B.C."/>
            <person name="Sharon I."/>
            <person name="Castelle C.J."/>
            <person name="Singh A."/>
            <person name="Wilkins M.J."/>
            <person name="Williams K.H."/>
            <person name="Banfield J.F."/>
        </authorList>
    </citation>
    <scope>NUCLEOTIDE SEQUENCE [LARGE SCALE GENOMIC DNA]</scope>
</reference>
<gene>
    <name evidence="3" type="ORF">UY22_C0037G0004</name>
</gene>
<proteinExistence type="predicted"/>
<dbReference type="AlphaFoldDB" id="A0A0G1UDK8"/>
<evidence type="ECO:0000313" key="3">
    <source>
        <dbReference type="EMBL" id="KKU92211.1"/>
    </source>
</evidence>
<accession>A0A0G1UDK8</accession>
<dbReference type="EMBL" id="LCPE01000037">
    <property type="protein sequence ID" value="KKU92211.1"/>
    <property type="molecule type" value="Genomic_DNA"/>
</dbReference>
<name>A0A0G1UDK8_9BACT</name>
<protein>
    <submittedName>
        <fullName evidence="3">Uncharacterized protein</fullName>
    </submittedName>
</protein>
<sequence length="1159" mass="125385">MPDFTVNTQLLSRLQLLIYGLSLTPPEIPAGETESSLEDKIWAVAEQVLSAQKLKQVRLDDEPLLALNLALLELSQQKIESMYGILKVLVDQYDQHLREQEQEAQKLRRKAPTAHQKMLSQLDLIRKTVAKSDPAAATLLENVQSLVFLRLATHPDSLPVPDLVRIIDRTGPPSATLSLVAPLADSLTFVYPDLSRQIQTLRDSVVTPLGLPPDSSAVLADSLFTEHLSYPLADPQQAVTRLSPTLTALKLTSSQVSQVSAALPAFYSAAQFKEVSSRLLSLTPVPESDQSQILYELPILLGTPPSSLPDKISQTVSSATSVFVQPEIITALAQIAEIYDPQAPPILQILRTPLLRYIHATVPVSPTEISLPRETLTQIRQALVSSLETVPDRSPESLVLRSIQPLLVAQLAVSPQTTIPAAADLIMSSSPDKNTLPVAVSLLAPALPALLPLHPDLAAFHSLILSRLSQTGLDTGILVPIATGLTLYKVSHPAASTDELNRHLNRTVLPQLEAKRLISHPETLIGQLSQYVGGYDFYLRGDAALLQYLTFQFQLTGLTSDAAKRLAQKALPTLKAAYYLSGFSSDPNSFRQLFPFALNHLESQPSLQSLFRGLRLDNLNPDLTADQLLRQYGPAPSLNPQEHLGQTSRPGPLSDLLRHLADQPIDRVKGPVAELLQRFAASPAGKQFFASPVGRQIYTLFTKSGLTRLAPSAFRVSRLASHPYTLMGRRLLAPVTSLAKSVFSKIAQTAIGKTISAITSKIVTQLGLQTALQAIGTTVAPVIGNIIAFVVGLVVDATIGLAVRTFKKLKEYAPMLIGALVGLTTSAFAGFGATGIALSTGIGAITGAGLQSFFTGSGPATGFLTSTVQVIGGLILGIPEVIISSIFLPIIIIILVVPVVIAFFMFIINSGAYVVPISPGFNPPMIFPGISGAPTPAVACIPGQDYQPLPFPPPTGNDIAFRSYQIVGGIPADSTNPDNPNETEGSGLRCGFWGYWNRSPQYDDAGDPYDFFDENQFAANPNPPYPSNTVYNLFWCTWNIILSYRDTGHNVPFDWQGNGDMVRAQTMREWFQSQNHYKTITEALQPTIPDIQPGDVVFIHTWGPADVAHHVSIVYNATPDYIRTMDSNGADKTISYTIATDRSGATAGSFYVLGIGKQW</sequence>
<evidence type="ECO:0000256" key="2">
    <source>
        <dbReference type="SAM" id="Phobius"/>
    </source>
</evidence>